<dbReference type="EMBL" id="RYCF01000491">
    <property type="protein sequence ID" value="MQK28144.1"/>
    <property type="molecule type" value="Genomic_DNA"/>
</dbReference>
<organism evidence="4 5">
    <name type="scientific">Escherichia coli</name>
    <dbReference type="NCBI Taxonomy" id="562"/>
    <lineage>
        <taxon>Bacteria</taxon>
        <taxon>Pseudomonadati</taxon>
        <taxon>Pseudomonadota</taxon>
        <taxon>Gammaproteobacteria</taxon>
        <taxon>Enterobacterales</taxon>
        <taxon>Enterobacteriaceae</taxon>
        <taxon>Escherichia</taxon>
    </lineage>
</organism>
<proteinExistence type="predicted"/>
<dbReference type="EMBL" id="DABHXT010000082">
    <property type="protein sequence ID" value="HAJ5961293.1"/>
    <property type="molecule type" value="Genomic_DNA"/>
</dbReference>
<reference evidence="2" key="3">
    <citation type="submission" date="2018-12" db="EMBL/GenBank/DDBJ databases">
        <authorList>
            <consortium name="NCBI Pathogen Detection Project"/>
        </authorList>
    </citation>
    <scope>NUCLEOTIDE SEQUENCE</scope>
    <source>
        <strain evidence="1">EC00605</strain>
        <strain evidence="2">EuSCAPE_DE065</strain>
    </source>
</reference>
<evidence type="ECO:0000313" key="5">
    <source>
        <dbReference type="Proteomes" id="UP000271008"/>
    </source>
</evidence>
<name>A0A3P1YHL6_ECOLX</name>
<reference evidence="3 6" key="4">
    <citation type="journal article" date="2019" name="Environ. Health Perspect.">
        <title>Inter-host Transmission of Carbapenemase-Producing Escherichia coli among Humans and Backyard Animals.</title>
        <authorList>
            <person name="Li J."/>
            <person name="Bi Z."/>
            <person name="Ma S."/>
            <person name="Chen B."/>
            <person name="Cai C."/>
            <person name="He J."/>
            <person name="Schwarz S."/>
            <person name="Sun C."/>
            <person name="Zhou Y."/>
            <person name="Yin J."/>
            <person name="Hulth A."/>
            <person name="Wang Y."/>
            <person name="Shen Z."/>
            <person name="Wang S."/>
            <person name="Wu C."/>
            <person name="Nilsson L.E."/>
            <person name="Walsh T.R."/>
            <person name="Borjesson S."/>
            <person name="Shen J."/>
            <person name="Sun Q."/>
            <person name="Wang Y."/>
        </authorList>
    </citation>
    <scope>NUCLEOTIDE SEQUENCE [LARGE SCALE GENOMIC DNA]</scope>
    <source>
        <strain evidence="3 6">A016f</strain>
    </source>
</reference>
<accession>A0A3P1YHL6</accession>
<dbReference type="EMBL" id="DABGZR010000048">
    <property type="protein sequence ID" value="HAJ0998465.1"/>
    <property type="molecule type" value="Genomic_DNA"/>
</dbReference>
<reference evidence="1" key="1">
    <citation type="journal article" date="2018" name="Genome Biol.">
        <title>SKESA: strategic k-mer extension for scrupulous assemblies.</title>
        <authorList>
            <person name="Souvorov A."/>
            <person name="Agarwala R."/>
            <person name="Lipman D.J."/>
        </authorList>
    </citation>
    <scope>NUCLEOTIDE SEQUENCE [LARGE SCALE GENOMIC DNA]</scope>
    <source>
        <strain evidence="1">EC00605</strain>
        <strain evidence="2">EuSCAPE_DE065</strain>
    </source>
</reference>
<evidence type="ECO:0000313" key="1">
    <source>
        <dbReference type="EMBL" id="HAJ0998465.1"/>
    </source>
</evidence>
<protein>
    <submittedName>
        <fullName evidence="4">Uncharacterized protein</fullName>
    </submittedName>
</protein>
<comment type="caution">
    <text evidence="4">The sequence shown here is derived from an EMBL/GenBank/DDBJ whole genome shotgun (WGS) entry which is preliminary data.</text>
</comment>
<evidence type="ECO:0000313" key="6">
    <source>
        <dbReference type="Proteomes" id="UP000359125"/>
    </source>
</evidence>
<reference evidence="4 5" key="2">
    <citation type="submission" date="2018-11" db="EMBL/GenBank/DDBJ databases">
        <title>Enterobacteriaceae from Patient.</title>
        <authorList>
            <person name="Shen C."/>
            <person name="Yang Y."/>
            <person name="Tian G."/>
        </authorList>
    </citation>
    <scope>NUCLEOTIDE SEQUENCE [LARGE SCALE GENOMIC DNA]</scope>
    <source>
        <strain evidence="4 5">GBGD28</strain>
    </source>
</reference>
<evidence type="ECO:0000313" key="3">
    <source>
        <dbReference type="EMBL" id="MQK28144.1"/>
    </source>
</evidence>
<dbReference type="Proteomes" id="UP000359125">
    <property type="component" value="Unassembled WGS sequence"/>
</dbReference>
<dbReference type="EMBL" id="RQTU01000060">
    <property type="protein sequence ID" value="RRD70584.1"/>
    <property type="molecule type" value="Genomic_DNA"/>
</dbReference>
<evidence type="ECO:0000313" key="4">
    <source>
        <dbReference type="EMBL" id="RRD70584.1"/>
    </source>
</evidence>
<evidence type="ECO:0000313" key="2">
    <source>
        <dbReference type="EMBL" id="HAJ5961293.1"/>
    </source>
</evidence>
<gene>
    <name evidence="4" type="ORF">EIA08_25790</name>
    <name evidence="3" type="ORF">EIZ93_29000</name>
    <name evidence="1" type="ORF">HL601_23205</name>
    <name evidence="2" type="ORF">HMV95_24195</name>
</gene>
<dbReference type="AlphaFoldDB" id="A0A3P1YHL6"/>
<dbReference type="Proteomes" id="UP000846355">
    <property type="component" value="Unassembled WGS sequence"/>
</dbReference>
<sequence>MIEEGLSRSDQSHIYQRMQMKKSFPAFPHISMIKRNVTISWSKLTNQPGIIARDLRISMIIATKKLLRSMK</sequence>
<dbReference type="Proteomes" id="UP000271008">
    <property type="component" value="Unassembled WGS sequence"/>
</dbReference>